<dbReference type="GO" id="GO:0005930">
    <property type="term" value="C:axoneme"/>
    <property type="evidence" value="ECO:0007669"/>
    <property type="project" value="InterPro"/>
</dbReference>
<evidence type="ECO:0000256" key="2">
    <source>
        <dbReference type="ARBA" id="ARBA00016725"/>
    </source>
</evidence>
<organism evidence="7 8">
    <name type="scientific">Fopius arisanus</name>
    <dbReference type="NCBI Taxonomy" id="64838"/>
    <lineage>
        <taxon>Eukaryota</taxon>
        <taxon>Metazoa</taxon>
        <taxon>Ecdysozoa</taxon>
        <taxon>Arthropoda</taxon>
        <taxon>Hexapoda</taxon>
        <taxon>Insecta</taxon>
        <taxon>Pterygota</taxon>
        <taxon>Neoptera</taxon>
        <taxon>Endopterygota</taxon>
        <taxon>Hymenoptera</taxon>
        <taxon>Apocrita</taxon>
        <taxon>Ichneumonoidea</taxon>
        <taxon>Braconidae</taxon>
        <taxon>Opiinae</taxon>
        <taxon>Fopius</taxon>
    </lineage>
</organism>
<evidence type="ECO:0000256" key="6">
    <source>
        <dbReference type="SAM" id="MobiDB-lite"/>
    </source>
</evidence>
<keyword evidence="7" id="KW-1185">Reference proteome</keyword>
<evidence type="ECO:0000313" key="8">
    <source>
        <dbReference type="RefSeq" id="XP_011304522.1"/>
    </source>
</evidence>
<evidence type="ECO:0000313" key="7">
    <source>
        <dbReference type="Proteomes" id="UP000694866"/>
    </source>
</evidence>
<evidence type="ECO:0000256" key="1">
    <source>
        <dbReference type="ARBA" id="ARBA00005805"/>
    </source>
</evidence>
<feature type="coiled-coil region" evidence="5">
    <location>
        <begin position="744"/>
        <end position="820"/>
    </location>
</feature>
<evidence type="ECO:0000256" key="4">
    <source>
        <dbReference type="ARBA" id="ARBA00045182"/>
    </source>
</evidence>
<dbReference type="Pfam" id="PF24161">
    <property type="entry name" value="CCDC39"/>
    <property type="match status" value="1"/>
</dbReference>
<dbReference type="PANTHER" id="PTHR18962">
    <property type="entry name" value="COILED-COIL DOMAIN-CONTAINING PROTEIN 39"/>
    <property type="match status" value="1"/>
</dbReference>
<dbReference type="AlphaFoldDB" id="A0A9R1T8A9"/>
<comment type="function">
    <text evidence="4">Required for assembly of dynein regulatory complex (DRC) and inner dynein arm (IDA) complexes, which are responsible for ciliary beat regulation, thereby playing a central role in motility in cilia and flagella. Probably acts together with CCDC40 to form a molecular ruler that determines the 96 nanometer (nm) repeat length and arrangements of components in cilia and flagella. Not required for outer dynein arm complexes assembly.</text>
</comment>
<evidence type="ECO:0000256" key="3">
    <source>
        <dbReference type="ARBA" id="ARBA00023054"/>
    </source>
</evidence>
<feature type="region of interest" description="Disordered" evidence="6">
    <location>
        <begin position="881"/>
        <end position="911"/>
    </location>
</feature>
<dbReference type="GO" id="GO:0060285">
    <property type="term" value="P:cilium-dependent cell motility"/>
    <property type="evidence" value="ECO:0007669"/>
    <property type="project" value="TreeGrafter"/>
</dbReference>
<dbReference type="KEGG" id="fas:105267391"/>
<comment type="similarity">
    <text evidence="1">Belongs to the CCDC39 family.</text>
</comment>
<accession>A0A9R1T8A9</accession>
<dbReference type="GeneID" id="105267391"/>
<keyword evidence="3 5" id="KW-0175">Coiled coil</keyword>
<name>A0A9R1T8A9_9HYME</name>
<feature type="coiled-coil region" evidence="5">
    <location>
        <begin position="440"/>
        <end position="529"/>
    </location>
</feature>
<feature type="coiled-coil region" evidence="5">
    <location>
        <begin position="321"/>
        <end position="369"/>
    </location>
</feature>
<dbReference type="OrthoDB" id="420518at2759"/>
<dbReference type="GO" id="GO:0060287">
    <property type="term" value="P:epithelial cilium movement involved in determination of left/right asymmetry"/>
    <property type="evidence" value="ECO:0007669"/>
    <property type="project" value="TreeGrafter"/>
</dbReference>
<protein>
    <recommendedName>
        <fullName evidence="2">Coiled-coil domain-containing protein 39</fullName>
    </recommendedName>
</protein>
<dbReference type="GO" id="GO:0036159">
    <property type="term" value="P:inner dynein arm assembly"/>
    <property type="evidence" value="ECO:0007669"/>
    <property type="project" value="InterPro"/>
</dbReference>
<reference evidence="8" key="1">
    <citation type="submission" date="2025-08" db="UniProtKB">
        <authorList>
            <consortium name="RefSeq"/>
        </authorList>
    </citation>
    <scope>IDENTIFICATION</scope>
    <source>
        <strain evidence="8">USDA-PBARC FA_bdor</strain>
        <tissue evidence="8">Whole organism</tissue>
    </source>
</reference>
<sequence>MRGSIEEVLNSLGWEDGFKIPVANEENKKLESEIDRKLKQKRKLVEDLAVNEDRVKSIEEYIINIKVEHNHNQKLLTAYAAQKNAEDHIFKVSQHEESSIDQEIRNFDKEKANMEERIEILRKDMCKLQGKLKSSEEALAFDRNKLLQWQEVLDKEEEDEELLQRYIKSDAKEFKNLELKRQKLNLEMESVKSSVLQIMNEICEMEIILERTSNFYVQALEERGQLIERWSQSALVLRQRDTGIQETIREIETLKEIGKDKMAVLTESEEFLESQILTNRQVEEFIKHLDKKLFLEKEERRKIVENNSMYELEYQIRKKSLEELSRLLQRMRSDVKSTQVSIESKRKKMRNWTKQIDEIKSTIRDVEDQSVSAADRLKQLEGILEGEEKRKSGILKETKRFQDLILRTSNKITELEGDRKSVDVQKNGELKKVEIFGVHQVREEQRLQEKRETIQKLNFEIQECEMRLGKIGPDDFSRAEMERKMKTIENLQKILDEKMEVSKLLQTQLTNLENDVRRVQGSLKITNEELERLGSKKQDVTSLMEGGEKHLKTIQKINEEKQVAENILELRVTQGEQIIKNIGSKLHNLEKYRLQIDSAMKERLIEIKLQKEGLNLEKRVTISDCLELKSAINERQCRMQHLQVRYDNIIATMGCSEVSAPVTTTYLKIMNAQEKAELQEQGDRLDATIRRTEQEIRSMENTLRIVNACNDKYKLSLGASEDEASGEVQRKALDEEMVKALEIMRLRQIQMAQEEEEYQGLQDDLVGLVEDLKVAKEEKELKLRAVGVIEKLVAEQKERISRAEKSLRKLYKDIQRMCENSDDDRILLQEKDIATRELEEQNYLALQRITEFTIRHVEAEVYVKKLLTAKNISLPCAQHLKPSPTPSLCDSTRSSVASSGRTRLASTRESASRVQNISTEFVFEVVGGSRSGNRMSNLRQSSINRQSAAKKK</sequence>
<dbReference type="GO" id="GO:0005576">
    <property type="term" value="C:extracellular region"/>
    <property type="evidence" value="ECO:0007669"/>
    <property type="project" value="GOC"/>
</dbReference>
<proteinExistence type="inferred from homology"/>
<feature type="coiled-coil region" evidence="5">
    <location>
        <begin position="20"/>
        <end position="47"/>
    </location>
</feature>
<dbReference type="InterPro" id="IPR033290">
    <property type="entry name" value="CCDC39"/>
</dbReference>
<gene>
    <name evidence="8" type="primary">LOC105267391</name>
</gene>
<dbReference type="PANTHER" id="PTHR18962:SF0">
    <property type="entry name" value="COILED-COIL DOMAIN-CONTAINING PROTEIN 39"/>
    <property type="match status" value="1"/>
</dbReference>
<feature type="coiled-coil region" evidence="5">
    <location>
        <begin position="167"/>
        <end position="194"/>
    </location>
</feature>
<evidence type="ECO:0000256" key="5">
    <source>
        <dbReference type="SAM" id="Coils"/>
    </source>
</evidence>
<feature type="compositionally biased region" description="Polar residues" evidence="6">
    <location>
        <begin position="886"/>
        <end position="911"/>
    </location>
</feature>
<dbReference type="Proteomes" id="UP000694866">
    <property type="component" value="Unplaced"/>
</dbReference>
<feature type="region of interest" description="Disordered" evidence="6">
    <location>
        <begin position="933"/>
        <end position="952"/>
    </location>
</feature>
<dbReference type="RefSeq" id="XP_011304522.1">
    <property type="nucleotide sequence ID" value="XM_011306220.1"/>
</dbReference>
<feature type="coiled-coil region" evidence="5">
    <location>
        <begin position="675"/>
        <end position="702"/>
    </location>
</feature>